<proteinExistence type="predicted"/>
<dbReference type="EMBL" id="BOQN01000007">
    <property type="protein sequence ID" value="GIM88763.1"/>
    <property type="molecule type" value="Genomic_DNA"/>
</dbReference>
<sequence length="103" mass="11868">MTTTMTLQWEPLHHEKTETVERSVKLTDAPDITWKRKAKYGPAHGRPYSIRFKFTRYGNGPWIPDITIYAQRPGIPVGDWFSPRAVIDMPEWLADLITEATPA</sequence>
<accession>A0A919T3X3</accession>
<dbReference type="AlphaFoldDB" id="A0A919T3X3"/>
<organism evidence="1 2">
    <name type="scientific">Paractinoplanes toevensis</name>
    <dbReference type="NCBI Taxonomy" id="571911"/>
    <lineage>
        <taxon>Bacteria</taxon>
        <taxon>Bacillati</taxon>
        <taxon>Actinomycetota</taxon>
        <taxon>Actinomycetes</taxon>
        <taxon>Micromonosporales</taxon>
        <taxon>Micromonosporaceae</taxon>
        <taxon>Paractinoplanes</taxon>
    </lineage>
</organism>
<evidence type="ECO:0000313" key="1">
    <source>
        <dbReference type="EMBL" id="GIM88763.1"/>
    </source>
</evidence>
<dbReference type="RefSeq" id="WP_213004749.1">
    <property type="nucleotide sequence ID" value="NZ_BOQN01000007.1"/>
</dbReference>
<keyword evidence="2" id="KW-1185">Reference proteome</keyword>
<name>A0A919T3X3_9ACTN</name>
<evidence type="ECO:0000313" key="2">
    <source>
        <dbReference type="Proteomes" id="UP000677082"/>
    </source>
</evidence>
<gene>
    <name evidence="1" type="ORF">Ato02nite_005560</name>
</gene>
<comment type="caution">
    <text evidence="1">The sequence shown here is derived from an EMBL/GenBank/DDBJ whole genome shotgun (WGS) entry which is preliminary data.</text>
</comment>
<dbReference type="Proteomes" id="UP000677082">
    <property type="component" value="Unassembled WGS sequence"/>
</dbReference>
<protein>
    <submittedName>
        <fullName evidence="1">Uncharacterized protein</fullName>
    </submittedName>
</protein>
<reference evidence="1 2" key="1">
    <citation type="submission" date="2021-03" db="EMBL/GenBank/DDBJ databases">
        <title>Whole genome shotgun sequence of Actinoplanes toevensis NBRC 105298.</title>
        <authorList>
            <person name="Komaki H."/>
            <person name="Tamura T."/>
        </authorList>
    </citation>
    <scope>NUCLEOTIDE SEQUENCE [LARGE SCALE GENOMIC DNA]</scope>
    <source>
        <strain evidence="1 2">NBRC 105298</strain>
    </source>
</reference>